<sequence>MKKLLSFLIVLTFSFSAFAQNFKYAFVTDTHVGASTGEEDLRRTVADINNQKDLDFVVITGDITEMGTNDELKLAKSIFSLLNIPYYIMPGNHDTGWSESGGVSFIREFGYDKFTFDHKGYRFIACASGPYVRMSDGHIPRDATVWLDQILKKTSKDMPIVFLNHYPIDNSLDNWYEVTDRLKTRNVQYIINGHGHNNKAMDFEGIPATMGRSNLRAKDTIGGYNIVNMLKDTVYFAVKKPNQTLLPAWRKIPLKKFVHQTLKAYDRPSFEINKKYGNVREVWTYHSSANVVNTPAYNDKAVIFGNSLGLVEALSRTNGKKLWAFKTKGAIYSSPVIDKQLVILGSGDGTIYALNNTNGKVVWKVETANAVLGSPVVDGDNVLIGGSDHTFRAINIKTGKVVWKFEDVEGTIVGKPLIYQGKVMFGSWGRHLYALDVKSGKLAWKWNNGNGNRMFSPAMCTPVATKGVVYIAAPDRFLTAINVNDGQTLWRTKEAKVRESIGLSADSTTIYGKTMQDTVVAFKTTANSPELAWKLNAGFGYEHTPSDLVEKNGVVFYGTKNGVVYTFDAKTHQNLWLHKIDNSMVNTINPIDQKNIIVSTMDGKVTLIKAYEE</sequence>
<evidence type="ECO:0000313" key="4">
    <source>
        <dbReference type="EMBL" id="SFG78308.1"/>
    </source>
</evidence>
<organism evidence="4 5">
    <name type="scientific">Pedobacter insulae</name>
    <dbReference type="NCBI Taxonomy" id="414048"/>
    <lineage>
        <taxon>Bacteria</taxon>
        <taxon>Pseudomonadati</taxon>
        <taxon>Bacteroidota</taxon>
        <taxon>Sphingobacteriia</taxon>
        <taxon>Sphingobacteriales</taxon>
        <taxon>Sphingobacteriaceae</taxon>
        <taxon>Pedobacter</taxon>
    </lineage>
</organism>
<dbReference type="SUPFAM" id="SSF56300">
    <property type="entry name" value="Metallo-dependent phosphatases"/>
    <property type="match status" value="1"/>
</dbReference>
<evidence type="ECO:0000313" key="5">
    <source>
        <dbReference type="Proteomes" id="UP000199666"/>
    </source>
</evidence>
<protein>
    <submittedName>
        <fullName evidence="4">Outer membrane protein assembly factor BamB, contains PQQ-like beta-propeller repeat</fullName>
    </submittedName>
</protein>
<dbReference type="Gene3D" id="3.60.21.10">
    <property type="match status" value="1"/>
</dbReference>
<feature type="domain" description="Pyrrolo-quinoline quinone repeat" evidence="3">
    <location>
        <begin position="309"/>
        <end position="445"/>
    </location>
</feature>
<feature type="signal peptide" evidence="1">
    <location>
        <begin position="1"/>
        <end position="19"/>
    </location>
</feature>
<reference evidence="4 5" key="1">
    <citation type="submission" date="2016-10" db="EMBL/GenBank/DDBJ databases">
        <authorList>
            <person name="de Groot N.N."/>
        </authorList>
    </citation>
    <scope>NUCLEOTIDE SEQUENCE [LARGE SCALE GENOMIC DNA]</scope>
    <source>
        <strain evidence="4 5">DSM 18684</strain>
    </source>
</reference>
<keyword evidence="1" id="KW-0732">Signal</keyword>
<dbReference type="SMART" id="SM00564">
    <property type="entry name" value="PQQ"/>
    <property type="match status" value="6"/>
</dbReference>
<feature type="domain" description="Calcineurin-like phosphoesterase" evidence="2">
    <location>
        <begin position="23"/>
        <end position="197"/>
    </location>
</feature>
<gene>
    <name evidence="4" type="ORF">SAMN04489864_102244</name>
</gene>
<evidence type="ECO:0000256" key="1">
    <source>
        <dbReference type="SAM" id="SignalP"/>
    </source>
</evidence>
<feature type="domain" description="Pyrrolo-quinoline quinone repeat" evidence="3">
    <location>
        <begin position="458"/>
        <end position="609"/>
    </location>
</feature>
<keyword evidence="5" id="KW-1185">Reference proteome</keyword>
<dbReference type="InterPro" id="IPR004843">
    <property type="entry name" value="Calcineurin-like_PHP"/>
</dbReference>
<dbReference type="PANTHER" id="PTHR34512:SF30">
    <property type="entry name" value="OUTER MEMBRANE PROTEIN ASSEMBLY FACTOR BAMB"/>
    <property type="match status" value="1"/>
</dbReference>
<dbReference type="EMBL" id="FOPP01000002">
    <property type="protein sequence ID" value="SFG78308.1"/>
    <property type="molecule type" value="Genomic_DNA"/>
</dbReference>
<proteinExistence type="predicted"/>
<dbReference type="PANTHER" id="PTHR34512">
    <property type="entry name" value="CELL SURFACE PROTEIN"/>
    <property type="match status" value="1"/>
</dbReference>
<dbReference type="STRING" id="414048.SAMN04489864_102244"/>
<evidence type="ECO:0000259" key="3">
    <source>
        <dbReference type="Pfam" id="PF13360"/>
    </source>
</evidence>
<dbReference type="OrthoDB" id="9816081at2"/>
<dbReference type="Proteomes" id="UP000199666">
    <property type="component" value="Unassembled WGS sequence"/>
</dbReference>
<dbReference type="RefSeq" id="WP_090992301.1">
    <property type="nucleotide sequence ID" value="NZ_FOPP01000002.1"/>
</dbReference>
<dbReference type="InterPro" id="IPR002372">
    <property type="entry name" value="PQQ_rpt_dom"/>
</dbReference>
<evidence type="ECO:0000259" key="2">
    <source>
        <dbReference type="Pfam" id="PF00149"/>
    </source>
</evidence>
<accession>A0A1I2UMN8</accession>
<dbReference type="SUPFAM" id="SSF50998">
    <property type="entry name" value="Quinoprotein alcohol dehydrogenase-like"/>
    <property type="match status" value="1"/>
</dbReference>
<dbReference type="InterPro" id="IPR015943">
    <property type="entry name" value="WD40/YVTN_repeat-like_dom_sf"/>
</dbReference>
<dbReference type="AlphaFoldDB" id="A0A1I2UMN8"/>
<dbReference type="Pfam" id="PF13360">
    <property type="entry name" value="PQQ_2"/>
    <property type="match status" value="2"/>
</dbReference>
<feature type="chain" id="PRO_5011589427" evidence="1">
    <location>
        <begin position="20"/>
        <end position="613"/>
    </location>
</feature>
<name>A0A1I2UMN8_9SPHI</name>
<dbReference type="InterPro" id="IPR011047">
    <property type="entry name" value="Quinoprotein_ADH-like_sf"/>
</dbReference>
<dbReference type="InterPro" id="IPR018391">
    <property type="entry name" value="PQQ_b-propeller_rpt"/>
</dbReference>
<dbReference type="GO" id="GO:0016787">
    <property type="term" value="F:hydrolase activity"/>
    <property type="evidence" value="ECO:0007669"/>
    <property type="project" value="InterPro"/>
</dbReference>
<dbReference type="InterPro" id="IPR029052">
    <property type="entry name" value="Metallo-depent_PP-like"/>
</dbReference>
<dbReference type="Pfam" id="PF00149">
    <property type="entry name" value="Metallophos"/>
    <property type="match status" value="1"/>
</dbReference>
<dbReference type="Gene3D" id="2.130.10.10">
    <property type="entry name" value="YVTN repeat-like/Quinoprotein amine dehydrogenase"/>
    <property type="match status" value="1"/>
</dbReference>